<evidence type="ECO:0000313" key="1">
    <source>
        <dbReference type="EMBL" id="OQE21618.1"/>
    </source>
</evidence>
<protein>
    <submittedName>
        <fullName evidence="1">Uncharacterized protein</fullName>
    </submittedName>
</protein>
<comment type="caution">
    <text evidence="1">The sequence shown here is derived from an EMBL/GenBank/DDBJ whole genome shotgun (WGS) entry which is preliminary data.</text>
</comment>
<keyword evidence="2" id="KW-1185">Reference proteome</keyword>
<name>A0A1V6T5K8_9EURO</name>
<gene>
    <name evidence="1" type="ORF">PENFLA_c014G10170</name>
</gene>
<dbReference type="Proteomes" id="UP000191342">
    <property type="component" value="Unassembled WGS sequence"/>
</dbReference>
<organism evidence="1 2">
    <name type="scientific">Penicillium flavigenum</name>
    <dbReference type="NCBI Taxonomy" id="254877"/>
    <lineage>
        <taxon>Eukaryota</taxon>
        <taxon>Fungi</taxon>
        <taxon>Dikarya</taxon>
        <taxon>Ascomycota</taxon>
        <taxon>Pezizomycotina</taxon>
        <taxon>Eurotiomycetes</taxon>
        <taxon>Eurotiomycetidae</taxon>
        <taxon>Eurotiales</taxon>
        <taxon>Aspergillaceae</taxon>
        <taxon>Penicillium</taxon>
    </lineage>
</organism>
<sequence>MATHIVPFKLDGNAAQNKTAREDEWNFLEIFWARSRTLSAWRISSCSMFQSTFTGRMPYVLLVLSINEDKTSMEGAFH</sequence>
<reference evidence="2" key="1">
    <citation type="journal article" date="2017" name="Nat. Microbiol.">
        <title>Global analysis of biosynthetic gene clusters reveals vast potential of secondary metabolite production in Penicillium species.</title>
        <authorList>
            <person name="Nielsen J.C."/>
            <person name="Grijseels S."/>
            <person name="Prigent S."/>
            <person name="Ji B."/>
            <person name="Dainat J."/>
            <person name="Nielsen K.F."/>
            <person name="Frisvad J.C."/>
            <person name="Workman M."/>
            <person name="Nielsen J."/>
        </authorList>
    </citation>
    <scope>NUCLEOTIDE SEQUENCE [LARGE SCALE GENOMIC DNA]</scope>
    <source>
        <strain evidence="2">IBT 14082</strain>
    </source>
</reference>
<evidence type="ECO:0000313" key="2">
    <source>
        <dbReference type="Proteomes" id="UP000191342"/>
    </source>
</evidence>
<accession>A0A1V6T5K8</accession>
<dbReference type="EMBL" id="MLQL01000014">
    <property type="protein sequence ID" value="OQE21618.1"/>
    <property type="molecule type" value="Genomic_DNA"/>
</dbReference>
<proteinExistence type="predicted"/>
<dbReference type="AlphaFoldDB" id="A0A1V6T5K8"/>